<keyword evidence="4 5" id="KW-0472">Membrane</keyword>
<feature type="transmembrane region" description="Helical" evidence="5">
    <location>
        <begin position="95"/>
        <end position="116"/>
    </location>
</feature>
<organism evidence="7 8">
    <name type="scientific">Araneus ventricosus</name>
    <name type="common">Orbweaver spider</name>
    <name type="synonym">Epeira ventricosa</name>
    <dbReference type="NCBI Taxonomy" id="182803"/>
    <lineage>
        <taxon>Eukaryota</taxon>
        <taxon>Metazoa</taxon>
        <taxon>Ecdysozoa</taxon>
        <taxon>Arthropoda</taxon>
        <taxon>Chelicerata</taxon>
        <taxon>Arachnida</taxon>
        <taxon>Araneae</taxon>
        <taxon>Araneomorphae</taxon>
        <taxon>Entelegynae</taxon>
        <taxon>Araneoidea</taxon>
        <taxon>Araneidae</taxon>
        <taxon>Araneus</taxon>
    </lineage>
</organism>
<dbReference type="Pfam" id="PF00892">
    <property type="entry name" value="EamA"/>
    <property type="match status" value="1"/>
</dbReference>
<comment type="caution">
    <text evidence="7">The sequence shown here is derived from an EMBL/GenBank/DDBJ whole genome shotgun (WGS) entry which is preliminary data.</text>
</comment>
<dbReference type="PANTHER" id="PTHR22911">
    <property type="entry name" value="ACYL-MALONYL CONDENSING ENZYME-RELATED"/>
    <property type="match status" value="1"/>
</dbReference>
<gene>
    <name evidence="7" type="primary">SLC35G1_25</name>
    <name evidence="7" type="ORF">AVEN_263807_1</name>
</gene>
<feature type="domain" description="EamA" evidence="6">
    <location>
        <begin position="32"/>
        <end position="162"/>
    </location>
</feature>
<evidence type="ECO:0000259" key="6">
    <source>
        <dbReference type="Pfam" id="PF00892"/>
    </source>
</evidence>
<feature type="transmembrane region" description="Helical" evidence="5">
    <location>
        <begin position="298"/>
        <end position="316"/>
    </location>
</feature>
<evidence type="ECO:0000256" key="1">
    <source>
        <dbReference type="ARBA" id="ARBA00004141"/>
    </source>
</evidence>
<keyword evidence="8" id="KW-1185">Reference proteome</keyword>
<reference evidence="7 8" key="1">
    <citation type="journal article" date="2019" name="Sci. Rep.">
        <title>Orb-weaving spider Araneus ventricosus genome elucidates the spidroin gene catalogue.</title>
        <authorList>
            <person name="Kono N."/>
            <person name="Nakamura H."/>
            <person name="Ohtoshi R."/>
            <person name="Moran D.A.P."/>
            <person name="Shinohara A."/>
            <person name="Yoshida Y."/>
            <person name="Fujiwara M."/>
            <person name="Mori M."/>
            <person name="Tomita M."/>
            <person name="Arakawa K."/>
        </authorList>
    </citation>
    <scope>NUCLEOTIDE SEQUENCE [LARGE SCALE GENOMIC DNA]</scope>
</reference>
<dbReference type="InterPro" id="IPR000620">
    <property type="entry name" value="EamA_dom"/>
</dbReference>
<evidence type="ECO:0000256" key="5">
    <source>
        <dbReference type="SAM" id="Phobius"/>
    </source>
</evidence>
<dbReference type="Gene3D" id="1.10.3730.20">
    <property type="match status" value="1"/>
</dbReference>
<evidence type="ECO:0000256" key="4">
    <source>
        <dbReference type="ARBA" id="ARBA00023136"/>
    </source>
</evidence>
<evidence type="ECO:0000256" key="2">
    <source>
        <dbReference type="ARBA" id="ARBA00022692"/>
    </source>
</evidence>
<dbReference type="SUPFAM" id="SSF103481">
    <property type="entry name" value="Multidrug resistance efflux transporter EmrE"/>
    <property type="match status" value="2"/>
</dbReference>
<comment type="subcellular location">
    <subcellularLocation>
        <location evidence="1">Membrane</location>
        <topology evidence="1">Multi-pass membrane protein</topology>
    </subcellularLocation>
</comment>
<dbReference type="OrthoDB" id="306876at2759"/>
<dbReference type="Proteomes" id="UP000499080">
    <property type="component" value="Unassembled WGS sequence"/>
</dbReference>
<keyword evidence="3 5" id="KW-1133">Transmembrane helix</keyword>
<evidence type="ECO:0000256" key="3">
    <source>
        <dbReference type="ARBA" id="ARBA00022989"/>
    </source>
</evidence>
<feature type="transmembrane region" description="Helical" evidence="5">
    <location>
        <begin position="213"/>
        <end position="231"/>
    </location>
</feature>
<dbReference type="PANTHER" id="PTHR22911:SF6">
    <property type="entry name" value="SOLUTE CARRIER FAMILY 35 MEMBER G1"/>
    <property type="match status" value="1"/>
</dbReference>
<dbReference type="InterPro" id="IPR037185">
    <property type="entry name" value="EmrE-like"/>
</dbReference>
<keyword evidence="2 5" id="KW-0812">Transmembrane</keyword>
<dbReference type="EMBL" id="BGPR01026539">
    <property type="protein sequence ID" value="GBN96346.1"/>
    <property type="molecule type" value="Genomic_DNA"/>
</dbReference>
<sequence>MYSKRKVFRLQYSIQKQCQTDETKNSKYTTSKGLLFATIASVSYSANAVIVKSITNIHPVQLALYQFIMLFFMCMPETVKCGENPFGPRDMRVFLILRGILGGISICLSCTAYRYLPLGESAIITSSTPIFVTVGAWLFLKEPCGIFQSIIVIFTVTGVIFTTKVPSQLMGEVVVYNTENICGLLAAFGVLLCRTCQILFVRKAKKVHHSVMMFNFGWVTIIEGLVLLPALADFKRHRCDAQWIYILLIGLFSFSGQTFQNLSLKCEFAGSVSTMMAAVNITLSFLLDVFFFQGIPDYFSITGAALVGLCIIFAGIRKWVSSLPEKSLQRQKLRWILL</sequence>
<feature type="transmembrane region" description="Helical" evidence="5">
    <location>
        <begin position="274"/>
        <end position="292"/>
    </location>
</feature>
<name>A0A4Y2TA35_ARAVE</name>
<protein>
    <submittedName>
        <fullName evidence="7">Solute carrier family 35 member G1</fullName>
    </submittedName>
</protein>
<proteinExistence type="predicted"/>
<dbReference type="GO" id="GO:0016020">
    <property type="term" value="C:membrane"/>
    <property type="evidence" value="ECO:0007669"/>
    <property type="project" value="UniProtKB-SubCell"/>
</dbReference>
<accession>A0A4Y2TA35</accession>
<dbReference type="AlphaFoldDB" id="A0A4Y2TA35"/>
<evidence type="ECO:0000313" key="7">
    <source>
        <dbReference type="EMBL" id="GBN96346.1"/>
    </source>
</evidence>
<evidence type="ECO:0000313" key="8">
    <source>
        <dbReference type="Proteomes" id="UP000499080"/>
    </source>
</evidence>
<feature type="transmembrane region" description="Helical" evidence="5">
    <location>
        <begin position="122"/>
        <end position="140"/>
    </location>
</feature>
<feature type="transmembrane region" description="Helical" evidence="5">
    <location>
        <begin position="243"/>
        <end position="262"/>
    </location>
</feature>
<feature type="transmembrane region" description="Helical" evidence="5">
    <location>
        <begin position="145"/>
        <end position="163"/>
    </location>
</feature>